<protein>
    <submittedName>
        <fullName evidence="1">Uncharacterized protein</fullName>
    </submittedName>
</protein>
<evidence type="ECO:0000313" key="1">
    <source>
        <dbReference type="EMBL" id="JAH64795.1"/>
    </source>
</evidence>
<sequence length="36" mass="3812">MSQCLTISGSSNEYDGLLPVLRAVLFVAYRGCGSGF</sequence>
<accession>A0A0E9UHS8</accession>
<name>A0A0E9UHS8_ANGAN</name>
<reference evidence="1" key="1">
    <citation type="submission" date="2014-11" db="EMBL/GenBank/DDBJ databases">
        <authorList>
            <person name="Amaro Gonzalez C."/>
        </authorList>
    </citation>
    <scope>NUCLEOTIDE SEQUENCE</scope>
</reference>
<dbReference type="AlphaFoldDB" id="A0A0E9UHS8"/>
<dbReference type="EMBL" id="GBXM01043782">
    <property type="protein sequence ID" value="JAH64795.1"/>
    <property type="molecule type" value="Transcribed_RNA"/>
</dbReference>
<reference evidence="1" key="2">
    <citation type="journal article" date="2015" name="Fish Shellfish Immunol.">
        <title>Early steps in the European eel (Anguilla anguilla)-Vibrio vulnificus interaction in the gills: Role of the RtxA13 toxin.</title>
        <authorList>
            <person name="Callol A."/>
            <person name="Pajuelo D."/>
            <person name="Ebbesson L."/>
            <person name="Teles M."/>
            <person name="MacKenzie S."/>
            <person name="Amaro C."/>
        </authorList>
    </citation>
    <scope>NUCLEOTIDE SEQUENCE</scope>
</reference>
<organism evidence="1">
    <name type="scientific">Anguilla anguilla</name>
    <name type="common">European freshwater eel</name>
    <name type="synonym">Muraena anguilla</name>
    <dbReference type="NCBI Taxonomy" id="7936"/>
    <lineage>
        <taxon>Eukaryota</taxon>
        <taxon>Metazoa</taxon>
        <taxon>Chordata</taxon>
        <taxon>Craniata</taxon>
        <taxon>Vertebrata</taxon>
        <taxon>Euteleostomi</taxon>
        <taxon>Actinopterygii</taxon>
        <taxon>Neopterygii</taxon>
        <taxon>Teleostei</taxon>
        <taxon>Anguilliformes</taxon>
        <taxon>Anguillidae</taxon>
        <taxon>Anguilla</taxon>
    </lineage>
</organism>
<proteinExistence type="predicted"/>